<evidence type="ECO:0000256" key="7">
    <source>
        <dbReference type="RuleBase" id="RU000384"/>
    </source>
</evidence>
<dbReference type="OrthoDB" id="9807095at2"/>
<accession>A0A1E5QHL7</accession>
<dbReference type="GO" id="GO:0004356">
    <property type="term" value="F:glutamine synthetase activity"/>
    <property type="evidence" value="ECO:0007669"/>
    <property type="project" value="InterPro"/>
</dbReference>
<dbReference type="Gene3D" id="3.30.590.10">
    <property type="entry name" value="Glutamine synthetase/guanido kinase, catalytic domain"/>
    <property type="match status" value="1"/>
</dbReference>
<dbReference type="EMBL" id="MJGC01000077">
    <property type="protein sequence ID" value="OEJ73823.1"/>
    <property type="molecule type" value="Genomic_DNA"/>
</dbReference>
<reference evidence="9" key="1">
    <citation type="submission" date="2016-09" db="EMBL/GenBank/DDBJ databases">
        <title>Draft genome of thermotolerant cyanobacterium Desertifilum sp. strain IPPAS B-1220.</title>
        <authorList>
            <person name="Sinetova M.A."/>
            <person name="Bolakhan K."/>
            <person name="Zayadan B.K."/>
            <person name="Mironov K.S."/>
            <person name="Ustinova V."/>
            <person name="Kupriyanova E.V."/>
            <person name="Sidorov R.A."/>
            <person name="Skrypnik A.N."/>
            <person name="Gogoleva N.E."/>
            <person name="Gogolev Y.V."/>
            <person name="Los D.A."/>
        </authorList>
    </citation>
    <scope>NUCLEOTIDE SEQUENCE [LARGE SCALE GENOMIC DNA]</scope>
    <source>
        <strain evidence="9">IPPAS B-1220</strain>
    </source>
</reference>
<evidence type="ECO:0000256" key="4">
    <source>
        <dbReference type="ARBA" id="ARBA00022840"/>
    </source>
</evidence>
<proteinExistence type="inferred from homology"/>
<gene>
    <name evidence="9" type="ORF">BH720_17100</name>
</gene>
<dbReference type="PANTHER" id="PTHR43785">
    <property type="entry name" value="GAMMA-GLUTAMYLPUTRESCINE SYNTHETASE"/>
    <property type="match status" value="1"/>
</dbReference>
<keyword evidence="2" id="KW-0436">Ligase</keyword>
<comment type="similarity">
    <text evidence="1 6 7">Belongs to the glutamine synthetase family.</text>
</comment>
<dbReference type="Pfam" id="PF00120">
    <property type="entry name" value="Gln-synt_C"/>
    <property type="match status" value="1"/>
</dbReference>
<dbReference type="GO" id="GO:0006542">
    <property type="term" value="P:glutamine biosynthetic process"/>
    <property type="evidence" value="ECO:0007669"/>
    <property type="project" value="InterPro"/>
</dbReference>
<name>A0A1E5QHL7_9CYAN</name>
<evidence type="ECO:0000256" key="3">
    <source>
        <dbReference type="ARBA" id="ARBA00022741"/>
    </source>
</evidence>
<dbReference type="InterPro" id="IPR036651">
    <property type="entry name" value="Gln_synt_N_sf"/>
</dbReference>
<dbReference type="GO" id="GO:0005524">
    <property type="term" value="F:ATP binding"/>
    <property type="evidence" value="ECO:0007669"/>
    <property type="project" value="UniProtKB-KW"/>
</dbReference>
<sequence>MGEEDLNNLEEEGIRFIRIVWCDNANAIRGKAVHIRMMPHYLDRGVGISAAQQAVPILYDAPVPGGGLGPVGEIQLIPDWSTYVSLPYAPGHGRVMGNMYHQGEPWPLCPRHFLATQAQQAAELGLEAIAAFENEFYLLKQTAEGRIEPSDRTLFASTQAMDLHQGVIDQIAEALIAQGLLVEQYYPESGPGQQEISILYNRALAAADQQVAFRETVRAIAHQHHLTASFLPKIFADAAGSGCHVHLSLWHQGENRLSDSNGLLGLSEVGRQFIGGILHHLPGLMALTAPTCNSYRRIQPQSWSGAFRCWGLDNREAAIRVIGNPEGTGSTHFELKTVDASANPYIALGGMIAAGLDGIYQGLEPDEPLEIDPGSLTEEERQKRQIERLPQNLGAAIEALSQDEILLNALGSPLAQAYLAVRKAEWEALKDVELEDEVKLLLERY</sequence>
<dbReference type="AlphaFoldDB" id="A0A1E5QHL7"/>
<dbReference type="Pfam" id="PF16952">
    <property type="entry name" value="Gln-synt_N_2"/>
    <property type="match status" value="1"/>
</dbReference>
<evidence type="ECO:0000256" key="1">
    <source>
        <dbReference type="ARBA" id="ARBA00009897"/>
    </source>
</evidence>
<keyword evidence="4" id="KW-0067">ATP-binding</keyword>
<evidence type="ECO:0000259" key="8">
    <source>
        <dbReference type="PROSITE" id="PS51987"/>
    </source>
</evidence>
<dbReference type="PANTHER" id="PTHR43785:SF2">
    <property type="entry name" value="TYPE-1 GLUTAMINE SYNTHETASE 1"/>
    <property type="match status" value="1"/>
</dbReference>
<dbReference type="Gene3D" id="3.10.20.70">
    <property type="entry name" value="Glutamine synthetase, N-terminal domain"/>
    <property type="match status" value="1"/>
</dbReference>
<evidence type="ECO:0000313" key="9">
    <source>
        <dbReference type="EMBL" id="OEJ73823.1"/>
    </source>
</evidence>
<comment type="caution">
    <text evidence="9">The sequence shown here is derived from an EMBL/GenBank/DDBJ whole genome shotgun (WGS) entry which is preliminary data.</text>
</comment>
<dbReference type="SMART" id="SM01230">
    <property type="entry name" value="Gln-synt_C"/>
    <property type="match status" value="1"/>
</dbReference>
<dbReference type="SUPFAM" id="SSF54368">
    <property type="entry name" value="Glutamine synthetase, N-terminal domain"/>
    <property type="match status" value="1"/>
</dbReference>
<comment type="function">
    <text evidence="5">Involved in nitrogen metabolism via ammonium assimilation. Catalyzes the ATP-dependent biosynthesis of glutamine from glutamate and ammonia.</text>
</comment>
<keyword evidence="3" id="KW-0547">Nucleotide-binding</keyword>
<dbReference type="SUPFAM" id="SSF55931">
    <property type="entry name" value="Glutamine synthetase/guanido kinase"/>
    <property type="match status" value="1"/>
</dbReference>
<organism evidence="9">
    <name type="scientific">Desertifilum tharense IPPAS B-1220</name>
    <dbReference type="NCBI Taxonomy" id="1781255"/>
    <lineage>
        <taxon>Bacteria</taxon>
        <taxon>Bacillati</taxon>
        <taxon>Cyanobacteriota</taxon>
        <taxon>Cyanophyceae</taxon>
        <taxon>Desertifilales</taxon>
        <taxon>Desertifilaceae</taxon>
        <taxon>Desertifilum</taxon>
    </lineage>
</organism>
<evidence type="ECO:0000256" key="2">
    <source>
        <dbReference type="ARBA" id="ARBA00022598"/>
    </source>
</evidence>
<evidence type="ECO:0000256" key="6">
    <source>
        <dbReference type="PROSITE-ProRule" id="PRU01331"/>
    </source>
</evidence>
<evidence type="ECO:0000256" key="5">
    <source>
        <dbReference type="ARBA" id="ARBA00045640"/>
    </source>
</evidence>
<dbReference type="InterPro" id="IPR008146">
    <property type="entry name" value="Gln_synth_cat_dom"/>
</dbReference>
<dbReference type="InterPro" id="IPR014746">
    <property type="entry name" value="Gln_synth/guanido_kin_cat_dom"/>
</dbReference>
<feature type="domain" description="GS catalytic" evidence="8">
    <location>
        <begin position="110"/>
        <end position="445"/>
    </location>
</feature>
<dbReference type="RefSeq" id="WP_069968433.1">
    <property type="nucleotide sequence ID" value="NZ_CM124774.1"/>
</dbReference>
<protein>
    <submittedName>
        <fullName evidence="9">Glutamine synthetase</fullName>
    </submittedName>
</protein>
<dbReference type="STRING" id="1781255.BH720_17100"/>
<dbReference type="InterPro" id="IPR008147">
    <property type="entry name" value="Gln_synt_N"/>
</dbReference>
<dbReference type="PROSITE" id="PS51987">
    <property type="entry name" value="GS_CATALYTIC"/>
    <property type="match status" value="1"/>
</dbReference>